<dbReference type="Proteomes" id="UP000887576">
    <property type="component" value="Unplaced"/>
</dbReference>
<accession>A0AC34QG29</accession>
<reference evidence="2" key="1">
    <citation type="submission" date="2022-11" db="UniProtKB">
        <authorList>
            <consortium name="WormBaseParasite"/>
        </authorList>
    </citation>
    <scope>IDENTIFICATION</scope>
</reference>
<organism evidence="1 2">
    <name type="scientific">Panagrolaimus sp. JU765</name>
    <dbReference type="NCBI Taxonomy" id="591449"/>
    <lineage>
        <taxon>Eukaryota</taxon>
        <taxon>Metazoa</taxon>
        <taxon>Ecdysozoa</taxon>
        <taxon>Nematoda</taxon>
        <taxon>Chromadorea</taxon>
        <taxon>Rhabditida</taxon>
        <taxon>Tylenchina</taxon>
        <taxon>Panagrolaimomorpha</taxon>
        <taxon>Panagrolaimoidea</taxon>
        <taxon>Panagrolaimidae</taxon>
        <taxon>Panagrolaimus</taxon>
    </lineage>
</organism>
<sequence>MVFLACTENNGFYECESGKCIPVQWLCDSAKDCPDGDDELHSNCGSAEDRGNCEPFHFACIDQHSGRQKCVRQEWRCDGFIDCKNGIDEENCEVRPEPLQSLFGQQTPPPSRPNSSEEDFGLRVQSPITFNLSQDFRMNPVMPITKIAADPFTNELVKNFTLIVNKTAENSKSKQSMIVPMPMPSPTGPFILFTLAGIPITTPSTTMSTKLPPTTPLPTQMTSKIVPVFVTAKKMDAVVAQMESTTIRPFIKPVFATAKQLEDPTLKPFVKPLNAPFEYTSPTTVLMSSTLPSTTTSTTTTSTSTSTTTTTTPLTTTATKKEMIVNPLQIPPLKTMATSSLSTSTTMATVDPDIPSSIHISPSADKSAEIRDTAKIQEQNVASASVGNHLEPVKAEIGNKIVPVKSFQVLIPLDALKDTKMGAKHETMKNEKMDAKSEVENKQSTRFPSTQYANNDEKVLNIRNVRN</sequence>
<evidence type="ECO:0000313" key="2">
    <source>
        <dbReference type="WBParaSite" id="JU765_v2.g16011.t1"/>
    </source>
</evidence>
<proteinExistence type="predicted"/>
<dbReference type="WBParaSite" id="JU765_v2.g16011.t1">
    <property type="protein sequence ID" value="JU765_v2.g16011.t1"/>
    <property type="gene ID" value="JU765_v2.g16011"/>
</dbReference>
<evidence type="ECO:0000313" key="1">
    <source>
        <dbReference type="Proteomes" id="UP000887576"/>
    </source>
</evidence>
<name>A0AC34QG29_9BILA</name>
<protein>
    <submittedName>
        <fullName evidence="2">Uncharacterized protein</fullName>
    </submittedName>
</protein>